<dbReference type="AlphaFoldDB" id="A0A1D8N4H7"/>
<feature type="compositionally biased region" description="Polar residues" evidence="1">
    <location>
        <begin position="1"/>
        <end position="13"/>
    </location>
</feature>
<proteinExistence type="predicted"/>
<name>A0A1D8N4H7_YARLL</name>
<dbReference type="GeneID" id="94582396"/>
<dbReference type="VEuPathDB" id="FungiDB:YALI1_A11622g"/>
<protein>
    <submittedName>
        <fullName evidence="2">Uncharacterized protein</fullName>
    </submittedName>
</protein>
<reference evidence="2 3" key="1">
    <citation type="journal article" date="2016" name="PLoS ONE">
        <title>Sequence Assembly of Yarrowia lipolytica Strain W29/CLIB89 Shows Transposable Element Diversity.</title>
        <authorList>
            <person name="Magnan C."/>
            <person name="Yu J."/>
            <person name="Chang I."/>
            <person name="Jahn E."/>
            <person name="Kanomata Y."/>
            <person name="Wu J."/>
            <person name="Zeller M."/>
            <person name="Oakes M."/>
            <person name="Baldi P."/>
            <person name="Sandmeyer S."/>
        </authorList>
    </citation>
    <scope>NUCLEOTIDE SEQUENCE [LARGE SCALE GENOMIC DNA]</scope>
    <source>
        <strain evidence="3">CLIB89(W29)</strain>
    </source>
</reference>
<evidence type="ECO:0000313" key="2">
    <source>
        <dbReference type="EMBL" id="AOW00531.1"/>
    </source>
</evidence>
<dbReference type="EMBL" id="CP017553">
    <property type="protein sequence ID" value="AOW00531.1"/>
    <property type="molecule type" value="Genomic_DNA"/>
</dbReference>
<organism evidence="2 3">
    <name type="scientific">Yarrowia lipolytica</name>
    <name type="common">Candida lipolytica</name>
    <dbReference type="NCBI Taxonomy" id="4952"/>
    <lineage>
        <taxon>Eukaryota</taxon>
        <taxon>Fungi</taxon>
        <taxon>Dikarya</taxon>
        <taxon>Ascomycota</taxon>
        <taxon>Saccharomycotina</taxon>
        <taxon>Dipodascomycetes</taxon>
        <taxon>Dipodascales</taxon>
        <taxon>Dipodascales incertae sedis</taxon>
        <taxon>Yarrowia</taxon>
    </lineage>
</organism>
<sequence>MNNTRQVLTSQADHNWMPSPHTNLEQQSISTMALHGSGARPGNNAVSKMTSRFPMCSHVPRALVFSHPDSSRTGTSVTKLGSFKRINPNTHIRH</sequence>
<feature type="region of interest" description="Disordered" evidence="1">
    <location>
        <begin position="1"/>
        <end position="22"/>
    </location>
</feature>
<gene>
    <name evidence="2" type="ORF">YALI1_A11622g</name>
</gene>
<dbReference type="RefSeq" id="XP_068137836.1">
    <property type="nucleotide sequence ID" value="XM_068281735.1"/>
</dbReference>
<evidence type="ECO:0000256" key="1">
    <source>
        <dbReference type="SAM" id="MobiDB-lite"/>
    </source>
</evidence>
<dbReference type="Proteomes" id="UP000182444">
    <property type="component" value="Chromosome 1A"/>
</dbReference>
<evidence type="ECO:0000313" key="3">
    <source>
        <dbReference type="Proteomes" id="UP000182444"/>
    </source>
</evidence>
<accession>A0A1D8N4H7</accession>